<accession>A0A149TIB0</accession>
<feature type="compositionally biased region" description="Low complexity" evidence="5">
    <location>
        <begin position="441"/>
        <end position="454"/>
    </location>
</feature>
<dbReference type="PROSITE" id="PS00523">
    <property type="entry name" value="SULFATASE_1"/>
    <property type="match status" value="1"/>
</dbReference>
<dbReference type="CDD" id="cd16027">
    <property type="entry name" value="SGSH"/>
    <property type="match status" value="1"/>
</dbReference>
<keyword evidence="4" id="KW-0106">Calcium</keyword>
<evidence type="ECO:0000313" key="7">
    <source>
        <dbReference type="EMBL" id="KXV47447.1"/>
    </source>
</evidence>
<name>A0A149TIB0_9PROT</name>
<organism evidence="7 8">
    <name type="scientific">Gluconobacter albidus</name>
    <dbReference type="NCBI Taxonomy" id="318683"/>
    <lineage>
        <taxon>Bacteria</taxon>
        <taxon>Pseudomonadati</taxon>
        <taxon>Pseudomonadota</taxon>
        <taxon>Alphaproteobacteria</taxon>
        <taxon>Acetobacterales</taxon>
        <taxon>Acetobacteraceae</taxon>
        <taxon>Gluconobacter</taxon>
    </lineage>
</organism>
<dbReference type="STRING" id="318683.A0U94_09925"/>
<proteinExistence type="inferred from homology"/>
<dbReference type="InterPro" id="IPR000917">
    <property type="entry name" value="Sulfatase_N"/>
</dbReference>
<dbReference type="Gene3D" id="3.40.720.10">
    <property type="entry name" value="Alkaline Phosphatase, subunit A"/>
    <property type="match status" value="1"/>
</dbReference>
<sequence length="465" mass="51620">MVQVRRRTLLASGGGAFVAKGYGQSLPKGRWTNILYIHSHDSGRALEPYDSAVSTPEIASLARDGVTFRQAFSAAPVCSPSRAALLTGQSPHRSGMMGLAHRGFRLNDPRQLLFRDLQKFGYQAVLTGMQHVAADPDTLGYDRNLAYRDESGKWRAEASVVAPIAERFLDSRPRQPFFLDVGFFETHREYPDPTPADLERVRSVPRPLPDTPEIRHDFAAFGASARQLDAGVGRVLRALSRNGYDRNTLVIFVTDHGIAFPGMKCNLTDDGIGTALIMRGPGLAVGHQSDVMVSQIDVFPTVYDYLGIPRPSWLAGQSFLPVLQGSQVEIRDAVYAEMTYHASYEPMRAVRTQRWKYIRRFGSRRQPVLPNCDDSPSKSVWVGAGWPDHRLPEEALYDLTFDPAETGNLCHDPQYGDVLREMRKRLRRWMQETQDPLLKGPVAAPVGAVVNPPDGQSPSEPTVPA</sequence>
<dbReference type="GO" id="GO:0004065">
    <property type="term" value="F:arylsulfatase activity"/>
    <property type="evidence" value="ECO:0007669"/>
    <property type="project" value="TreeGrafter"/>
</dbReference>
<reference evidence="7 8" key="1">
    <citation type="submission" date="2015-06" db="EMBL/GenBank/DDBJ databases">
        <title>Improved classification and identification of acetic acid bacteria using matrix-assisted laser desorption/ionization time-of-flight mass spectrometry; Gluconobacter nephelii and Gluconobacter uchimurae are later heterotypic synonyms of Gluconobacter japonicus and Gluconobacter oxydans, respectively.</title>
        <authorList>
            <person name="Li L."/>
            <person name="Cleenwerck I."/>
            <person name="De Vuyst L."/>
            <person name="Vandamme P."/>
        </authorList>
    </citation>
    <scope>NUCLEOTIDE SEQUENCE [LARGE SCALE GENOMIC DNA]</scope>
    <source>
        <strain evidence="7 8">LMG 1768</strain>
    </source>
</reference>
<keyword evidence="3" id="KW-0378">Hydrolase</keyword>
<comment type="similarity">
    <text evidence="1">Belongs to the sulfatase family.</text>
</comment>
<evidence type="ECO:0000256" key="4">
    <source>
        <dbReference type="ARBA" id="ARBA00022837"/>
    </source>
</evidence>
<dbReference type="InterPro" id="IPR050738">
    <property type="entry name" value="Sulfatase"/>
</dbReference>
<evidence type="ECO:0000256" key="3">
    <source>
        <dbReference type="ARBA" id="ARBA00022801"/>
    </source>
</evidence>
<dbReference type="PANTHER" id="PTHR42693">
    <property type="entry name" value="ARYLSULFATASE FAMILY MEMBER"/>
    <property type="match status" value="1"/>
</dbReference>
<keyword evidence="2" id="KW-0479">Metal-binding</keyword>
<evidence type="ECO:0000259" key="6">
    <source>
        <dbReference type="Pfam" id="PF00884"/>
    </source>
</evidence>
<dbReference type="OrthoDB" id="9795675at2"/>
<dbReference type="InterPro" id="IPR017850">
    <property type="entry name" value="Alkaline_phosphatase_core_sf"/>
</dbReference>
<feature type="region of interest" description="Disordered" evidence="5">
    <location>
        <begin position="441"/>
        <end position="465"/>
    </location>
</feature>
<dbReference type="InterPro" id="IPR024607">
    <property type="entry name" value="Sulfatase_CS"/>
</dbReference>
<dbReference type="EMBL" id="LHZR01000109">
    <property type="protein sequence ID" value="KXV47447.1"/>
    <property type="molecule type" value="Genomic_DNA"/>
</dbReference>
<feature type="domain" description="Sulfatase N-terminal" evidence="6">
    <location>
        <begin position="50"/>
        <end position="308"/>
    </location>
</feature>
<dbReference type="GO" id="GO:0046872">
    <property type="term" value="F:metal ion binding"/>
    <property type="evidence" value="ECO:0007669"/>
    <property type="project" value="UniProtKB-KW"/>
</dbReference>
<feature type="compositionally biased region" description="Polar residues" evidence="5">
    <location>
        <begin position="456"/>
        <end position="465"/>
    </location>
</feature>
<comment type="caution">
    <text evidence="7">The sequence shown here is derived from an EMBL/GenBank/DDBJ whole genome shotgun (WGS) entry which is preliminary data.</text>
</comment>
<dbReference type="PATRIC" id="fig|318683.6.peg.1382"/>
<dbReference type="Pfam" id="PF00884">
    <property type="entry name" value="Sulfatase"/>
    <property type="match status" value="1"/>
</dbReference>
<dbReference type="SUPFAM" id="SSF53649">
    <property type="entry name" value="Alkaline phosphatase-like"/>
    <property type="match status" value="1"/>
</dbReference>
<evidence type="ECO:0000256" key="2">
    <source>
        <dbReference type="ARBA" id="ARBA00022723"/>
    </source>
</evidence>
<dbReference type="RefSeq" id="WP_062108623.1">
    <property type="nucleotide sequence ID" value="NZ_LHZR01000109.1"/>
</dbReference>
<dbReference type="AlphaFoldDB" id="A0A149TIB0"/>
<evidence type="ECO:0000256" key="1">
    <source>
        <dbReference type="ARBA" id="ARBA00008779"/>
    </source>
</evidence>
<dbReference type="PANTHER" id="PTHR42693:SF53">
    <property type="entry name" value="ENDO-4-O-SULFATASE"/>
    <property type="match status" value="1"/>
</dbReference>
<evidence type="ECO:0000256" key="5">
    <source>
        <dbReference type="SAM" id="MobiDB-lite"/>
    </source>
</evidence>
<protein>
    <submittedName>
        <fullName evidence="7">Sulfatase</fullName>
    </submittedName>
</protein>
<dbReference type="Proteomes" id="UP000075636">
    <property type="component" value="Unassembled WGS sequence"/>
</dbReference>
<gene>
    <name evidence="7" type="ORF">AD945_10430</name>
</gene>
<evidence type="ECO:0000313" key="8">
    <source>
        <dbReference type="Proteomes" id="UP000075636"/>
    </source>
</evidence>